<keyword evidence="2" id="KW-1185">Reference proteome</keyword>
<evidence type="ECO:0000313" key="2">
    <source>
        <dbReference type="Proteomes" id="UP000789405"/>
    </source>
</evidence>
<accession>A0A9N9JZB6</accession>
<feature type="non-terminal residue" evidence="1">
    <location>
        <position position="57"/>
    </location>
</feature>
<comment type="caution">
    <text evidence="1">The sequence shown here is derived from an EMBL/GenBank/DDBJ whole genome shotgun (WGS) entry which is preliminary data.</text>
</comment>
<dbReference type="EMBL" id="CAJVPY010037586">
    <property type="protein sequence ID" value="CAG8803094.1"/>
    <property type="molecule type" value="Genomic_DNA"/>
</dbReference>
<dbReference type="AlphaFoldDB" id="A0A9N9JZB6"/>
<evidence type="ECO:0000313" key="1">
    <source>
        <dbReference type="EMBL" id="CAG8803094.1"/>
    </source>
</evidence>
<dbReference type="Proteomes" id="UP000789405">
    <property type="component" value="Unassembled WGS sequence"/>
</dbReference>
<proteinExistence type="predicted"/>
<organism evidence="1 2">
    <name type="scientific">Dentiscutata erythropus</name>
    <dbReference type="NCBI Taxonomy" id="1348616"/>
    <lineage>
        <taxon>Eukaryota</taxon>
        <taxon>Fungi</taxon>
        <taxon>Fungi incertae sedis</taxon>
        <taxon>Mucoromycota</taxon>
        <taxon>Glomeromycotina</taxon>
        <taxon>Glomeromycetes</taxon>
        <taxon>Diversisporales</taxon>
        <taxon>Gigasporaceae</taxon>
        <taxon>Dentiscutata</taxon>
    </lineage>
</organism>
<name>A0A9N9JZB6_9GLOM</name>
<feature type="non-terminal residue" evidence="1">
    <location>
        <position position="1"/>
    </location>
</feature>
<gene>
    <name evidence="1" type="ORF">DERYTH_LOCUS23823</name>
</gene>
<protein>
    <submittedName>
        <fullName evidence="1">6767_t:CDS:1</fullName>
    </submittedName>
</protein>
<reference evidence="1" key="1">
    <citation type="submission" date="2021-06" db="EMBL/GenBank/DDBJ databases">
        <authorList>
            <person name="Kallberg Y."/>
            <person name="Tangrot J."/>
            <person name="Rosling A."/>
        </authorList>
    </citation>
    <scope>NUCLEOTIDE SEQUENCE</scope>
    <source>
        <strain evidence="1">MA453B</strain>
    </source>
</reference>
<sequence>QLAYAIQIDPNKCMDQILYLDLNLPDLIFYEFGSDLTIRSGLDLDSDQICRILAFIN</sequence>